<keyword evidence="1" id="KW-0812">Transmembrane</keyword>
<evidence type="ECO:0000256" key="1">
    <source>
        <dbReference type="SAM" id="Phobius"/>
    </source>
</evidence>
<organism evidence="2 3">
    <name type="scientific">Maribacter polysiphoniae</name>
    <dbReference type="NCBI Taxonomy" id="429344"/>
    <lineage>
        <taxon>Bacteria</taxon>
        <taxon>Pseudomonadati</taxon>
        <taxon>Bacteroidota</taxon>
        <taxon>Flavobacteriia</taxon>
        <taxon>Flavobacteriales</taxon>
        <taxon>Flavobacteriaceae</taxon>
        <taxon>Maribacter</taxon>
    </lineage>
</organism>
<comment type="caution">
    <text evidence="2">The sequence shown here is derived from an EMBL/GenBank/DDBJ whole genome shotgun (WGS) entry which is preliminary data.</text>
</comment>
<reference evidence="2 3" key="1">
    <citation type="submission" date="2018-05" db="EMBL/GenBank/DDBJ databases">
        <title>Genomic Encyclopedia of Archaeal and Bacterial Type Strains, Phase II (KMG-II): from individual species to whole genera.</title>
        <authorList>
            <person name="Goeker M."/>
        </authorList>
    </citation>
    <scope>NUCLEOTIDE SEQUENCE [LARGE SCALE GENOMIC DNA]</scope>
    <source>
        <strain evidence="2 3">DSM 23514</strain>
    </source>
</reference>
<gene>
    <name evidence="2" type="ORF">LX92_02776</name>
</gene>
<dbReference type="EMBL" id="QGGQ01000006">
    <property type="protein sequence ID" value="PWK22838.1"/>
    <property type="molecule type" value="Genomic_DNA"/>
</dbReference>
<keyword evidence="1" id="KW-1133">Transmembrane helix</keyword>
<proteinExistence type="predicted"/>
<evidence type="ECO:0000313" key="3">
    <source>
        <dbReference type="Proteomes" id="UP000245667"/>
    </source>
</evidence>
<protein>
    <submittedName>
        <fullName evidence="2">Uncharacterized protein</fullName>
    </submittedName>
</protein>
<dbReference type="AlphaFoldDB" id="A0A316DZH6"/>
<keyword evidence="1" id="KW-0472">Membrane</keyword>
<dbReference type="Proteomes" id="UP000245667">
    <property type="component" value="Unassembled WGS sequence"/>
</dbReference>
<sequence length="77" mass="9544">MMRGFFICSFKVYYATFCKRSKHGHFLQRFDSFFLYLSQHLVFKATEEMAKADFFCFFLSFFNSFFFAFFFLPMYMR</sequence>
<accession>A0A316DZH6</accession>
<name>A0A316DZH6_9FLAO</name>
<evidence type="ECO:0000313" key="2">
    <source>
        <dbReference type="EMBL" id="PWK22838.1"/>
    </source>
</evidence>
<feature type="transmembrane region" description="Helical" evidence="1">
    <location>
        <begin position="54"/>
        <end position="76"/>
    </location>
</feature>